<protein>
    <submittedName>
        <fullName evidence="1">Uncharacterized protein</fullName>
    </submittedName>
</protein>
<dbReference type="EMBL" id="BMNG01000015">
    <property type="protein sequence ID" value="GGO53992.1"/>
    <property type="molecule type" value="Genomic_DNA"/>
</dbReference>
<name>A0ABQ2MK30_9ACTN</name>
<organism evidence="1 2">
    <name type="scientific">Streptomyces lasiicapitis</name>
    <dbReference type="NCBI Taxonomy" id="1923961"/>
    <lineage>
        <taxon>Bacteria</taxon>
        <taxon>Bacillati</taxon>
        <taxon>Actinomycetota</taxon>
        <taxon>Actinomycetes</taxon>
        <taxon>Kitasatosporales</taxon>
        <taxon>Streptomycetaceae</taxon>
        <taxon>Streptomyces</taxon>
    </lineage>
</organism>
<dbReference type="RefSeq" id="WP_189176481.1">
    <property type="nucleotide sequence ID" value="NZ_BMNG01000015.1"/>
</dbReference>
<dbReference type="Proteomes" id="UP000656881">
    <property type="component" value="Unassembled WGS sequence"/>
</dbReference>
<sequence>MPWAHIDERFPWNWRVRFLSDGAFRLYVSAICWSAGNPTDRVITSKELRLVVDARAPRQQAEELVAAELFEELPGVGWRIHDYHD</sequence>
<evidence type="ECO:0000313" key="2">
    <source>
        <dbReference type="Proteomes" id="UP000656881"/>
    </source>
</evidence>
<reference evidence="2" key="1">
    <citation type="journal article" date="2019" name="Int. J. Syst. Evol. Microbiol.">
        <title>The Global Catalogue of Microorganisms (GCM) 10K type strain sequencing project: providing services to taxonomists for standard genome sequencing and annotation.</title>
        <authorList>
            <consortium name="The Broad Institute Genomics Platform"/>
            <consortium name="The Broad Institute Genome Sequencing Center for Infectious Disease"/>
            <person name="Wu L."/>
            <person name="Ma J."/>
        </authorList>
    </citation>
    <scope>NUCLEOTIDE SEQUENCE [LARGE SCALE GENOMIC DNA]</scope>
    <source>
        <strain evidence="2">CGMCC 4.7349</strain>
    </source>
</reference>
<proteinExistence type="predicted"/>
<comment type="caution">
    <text evidence="1">The sequence shown here is derived from an EMBL/GenBank/DDBJ whole genome shotgun (WGS) entry which is preliminary data.</text>
</comment>
<accession>A0ABQ2MK30</accession>
<keyword evidence="2" id="KW-1185">Reference proteome</keyword>
<gene>
    <name evidence="1" type="ORF">GCM10012286_62710</name>
</gene>
<evidence type="ECO:0000313" key="1">
    <source>
        <dbReference type="EMBL" id="GGO53992.1"/>
    </source>
</evidence>